<comment type="caution">
    <text evidence="10">The sequence shown here is derived from an EMBL/GenBank/DDBJ whole genome shotgun (WGS) entry which is preliminary data.</text>
</comment>
<keyword evidence="11" id="KW-1185">Reference proteome</keyword>
<evidence type="ECO:0000256" key="1">
    <source>
        <dbReference type="ARBA" id="ARBA00004245"/>
    </source>
</evidence>
<dbReference type="CDD" id="cd01368">
    <property type="entry name" value="KISc_KIF23_like"/>
    <property type="match status" value="1"/>
</dbReference>
<feature type="coiled-coil region" evidence="7">
    <location>
        <begin position="583"/>
        <end position="665"/>
    </location>
</feature>
<keyword evidence="4" id="KW-0963">Cytoplasm</keyword>
<feature type="region of interest" description="Disordered" evidence="8">
    <location>
        <begin position="712"/>
        <end position="742"/>
    </location>
</feature>
<keyword evidence="5 6" id="KW-0505">Motor protein</keyword>
<dbReference type="InterPro" id="IPR001752">
    <property type="entry name" value="Kinesin_motor_dom"/>
</dbReference>
<dbReference type="Gene3D" id="3.40.850.10">
    <property type="entry name" value="Kinesin motor domain"/>
    <property type="match status" value="1"/>
</dbReference>
<evidence type="ECO:0000313" key="11">
    <source>
        <dbReference type="Proteomes" id="UP001359485"/>
    </source>
</evidence>
<accession>A0ABR1APK9</accession>
<dbReference type="InterPro" id="IPR038105">
    <property type="entry name" value="Kif23_Arf-bd_sf"/>
</dbReference>
<dbReference type="PROSITE" id="PS50067">
    <property type="entry name" value="KINESIN_MOTOR_2"/>
    <property type="match status" value="1"/>
</dbReference>
<keyword evidence="2 5" id="KW-0547">Nucleotide-binding</keyword>
<dbReference type="Pfam" id="PF00225">
    <property type="entry name" value="Kinesin"/>
    <property type="match status" value="1"/>
</dbReference>
<dbReference type="Pfam" id="PF16540">
    <property type="entry name" value="MKLP1_Arf_bdg"/>
    <property type="match status" value="1"/>
</dbReference>
<dbReference type="PANTHER" id="PTHR24115">
    <property type="entry name" value="KINESIN-RELATED"/>
    <property type="match status" value="1"/>
</dbReference>
<dbReference type="EMBL" id="JAWJWF010000046">
    <property type="protein sequence ID" value="KAK6624314.1"/>
    <property type="molecule type" value="Genomic_DNA"/>
</dbReference>
<dbReference type="Proteomes" id="UP001359485">
    <property type="component" value="Unassembled WGS sequence"/>
</dbReference>
<evidence type="ECO:0000256" key="8">
    <source>
        <dbReference type="SAM" id="MobiDB-lite"/>
    </source>
</evidence>
<dbReference type="PROSITE" id="PS00411">
    <property type="entry name" value="KINESIN_MOTOR_1"/>
    <property type="match status" value="1"/>
</dbReference>
<evidence type="ECO:0000313" key="10">
    <source>
        <dbReference type="EMBL" id="KAK6624314.1"/>
    </source>
</evidence>
<evidence type="ECO:0000256" key="7">
    <source>
        <dbReference type="SAM" id="Coils"/>
    </source>
</evidence>
<comment type="subcellular location">
    <subcellularLocation>
        <location evidence="1">Cytoplasm</location>
        <location evidence="1">Cytoskeleton</location>
    </subcellularLocation>
</comment>
<dbReference type="InterPro" id="IPR027417">
    <property type="entry name" value="P-loop_NTPase"/>
</dbReference>
<dbReference type="PRINTS" id="PR00380">
    <property type="entry name" value="KINESINHEAVY"/>
</dbReference>
<keyword evidence="4" id="KW-0206">Cytoskeleton</keyword>
<organism evidence="10 11">
    <name type="scientific">Polyplax serrata</name>
    <name type="common">Common mouse louse</name>
    <dbReference type="NCBI Taxonomy" id="468196"/>
    <lineage>
        <taxon>Eukaryota</taxon>
        <taxon>Metazoa</taxon>
        <taxon>Ecdysozoa</taxon>
        <taxon>Arthropoda</taxon>
        <taxon>Hexapoda</taxon>
        <taxon>Insecta</taxon>
        <taxon>Pterygota</taxon>
        <taxon>Neoptera</taxon>
        <taxon>Paraneoptera</taxon>
        <taxon>Psocodea</taxon>
        <taxon>Troctomorpha</taxon>
        <taxon>Phthiraptera</taxon>
        <taxon>Anoplura</taxon>
        <taxon>Polyplacidae</taxon>
        <taxon>Polyplax</taxon>
    </lineage>
</organism>
<feature type="region of interest" description="Disordered" evidence="8">
    <location>
        <begin position="832"/>
        <end position="868"/>
    </location>
</feature>
<evidence type="ECO:0000256" key="3">
    <source>
        <dbReference type="ARBA" id="ARBA00022840"/>
    </source>
</evidence>
<comment type="similarity">
    <text evidence="5 6">Belongs to the TRAFAC class myosin-kinesin ATPase superfamily. Kinesin family.</text>
</comment>
<feature type="domain" description="Kinesin motor" evidence="9">
    <location>
        <begin position="24"/>
        <end position="440"/>
    </location>
</feature>
<evidence type="ECO:0000256" key="6">
    <source>
        <dbReference type="RuleBase" id="RU000394"/>
    </source>
</evidence>
<dbReference type="InterPro" id="IPR032384">
    <property type="entry name" value="Kif23_Arf-bd"/>
</dbReference>
<dbReference type="InterPro" id="IPR036961">
    <property type="entry name" value="Kinesin_motor_dom_sf"/>
</dbReference>
<dbReference type="SUPFAM" id="SSF52540">
    <property type="entry name" value="P-loop containing nucleoside triphosphate hydrolases"/>
    <property type="match status" value="1"/>
</dbReference>
<keyword evidence="3 5" id="KW-0067">ATP-binding</keyword>
<dbReference type="Gene3D" id="2.60.40.4330">
    <property type="entry name" value="Kinesin-like protein Kif23, Arf6-interacting domain"/>
    <property type="match status" value="1"/>
</dbReference>
<feature type="region of interest" description="Disordered" evidence="8">
    <location>
        <begin position="181"/>
        <end position="201"/>
    </location>
</feature>
<evidence type="ECO:0000256" key="4">
    <source>
        <dbReference type="ARBA" id="ARBA00023212"/>
    </source>
</evidence>
<evidence type="ECO:0000256" key="5">
    <source>
        <dbReference type="PROSITE-ProRule" id="PRU00283"/>
    </source>
</evidence>
<evidence type="ECO:0000256" key="2">
    <source>
        <dbReference type="ARBA" id="ARBA00022741"/>
    </source>
</evidence>
<sequence>MNRRCKQLRKTPAKSRSGSFKDEPVEVYCRVKPIPSNLTNCLKLISSKTVQLSAPEGVVGYRNGVNAKEIQYTFRQVFDDGFSQKDVFNTVALPLVHQLISGRNGLLFTYGVTGSGKTYTMNGEPHNGGIMPRCIDVIFNTISSYQAKKYVFKADKMNGFEIQDEGDAMLSCQNEIGLFTPGPKGVKTPRSRRDGLGEGDVLNVRTPDDTKVDSLDEDNMYAVFITYIEIYNNNVHDLLDDSFEDVITKKLQNKVIREDANRNMYVHGVTEVEVKSPEEAFDIFYKGQRRKKMAHTNLNVESSRSHSIFTIRLVQAPSDALDEQCVGLKKYLTVSQLSLVDLAGSERTNRTKNTGQRLREAGNINNSLMNLRTCLEILRENQQNGTNKMVPYRDSKLTHLFKGYFDGDGQVRMIVCVNPKAEDFDENLHVLKFAEMSQEIQVPRLVTPRQELLVTPSRRKFNPCIKKNSLEEANMETEIKEYDFDAGLLTPIPVVTSTFPSLFLMGPDDEKTLTNLKVYLQQRLVTRNEALEKFNGLYQKIRQELVKREGEIVITKQENVVMKGTLDQERKKVANLETQLGYCQTERNELMKKIEERDLLNKEYLQKIEDLNMLISQKTLDKEKVKEKCVNKIAAAKEKLAREMKIKLTKERDEYQNKMKDQQEKFRMIREFLDEATPKVTSRHYGLRGIENTPTTPLSAVNNQGTLYMPPTVTPSQGHTAKRGVAVSNPRHRRSRSAGCGGEVWLDHKPKTAVELNTIFQPSMKKRKSVTKLTDVKDIVNSKTSKYCLTTQEQDTDGELETKLYKGDVIPTTGGGAQVILNDIELLRQLSPTSEVTSRKRSLAEGSNDVTESRCAISIEGHSKRPKS</sequence>
<proteinExistence type="inferred from homology"/>
<dbReference type="SMART" id="SM00129">
    <property type="entry name" value="KISc"/>
    <property type="match status" value="1"/>
</dbReference>
<evidence type="ECO:0000259" key="9">
    <source>
        <dbReference type="PROSITE" id="PS50067"/>
    </source>
</evidence>
<reference evidence="10 11" key="1">
    <citation type="submission" date="2023-09" db="EMBL/GenBank/DDBJ databases">
        <title>Genomes of two closely related lineages of the louse Polyplax serrata with different host specificities.</title>
        <authorList>
            <person name="Martinu J."/>
            <person name="Tarabai H."/>
            <person name="Stefka J."/>
            <person name="Hypsa V."/>
        </authorList>
    </citation>
    <scope>NUCLEOTIDE SEQUENCE [LARGE SCALE GENOMIC DNA]</scope>
    <source>
        <strain evidence="10">98ZLc_SE</strain>
    </source>
</reference>
<protein>
    <recommendedName>
        <fullName evidence="6">Kinesin-like protein</fullName>
    </recommendedName>
</protein>
<dbReference type="InterPro" id="IPR027640">
    <property type="entry name" value="Kinesin-like_fam"/>
</dbReference>
<feature type="binding site" evidence="5">
    <location>
        <begin position="111"/>
        <end position="118"/>
    </location>
    <ligand>
        <name>ATP</name>
        <dbReference type="ChEBI" id="CHEBI:30616"/>
    </ligand>
</feature>
<name>A0ABR1APK9_POLSC</name>
<gene>
    <name evidence="10" type="ORF">RUM44_011173</name>
</gene>
<keyword evidence="7" id="KW-0175">Coiled coil</keyword>
<keyword evidence="6" id="KW-0493">Microtubule</keyword>
<dbReference type="PANTHER" id="PTHR24115:SF600">
    <property type="entry name" value="KINESIN-LIKE PROTEIN KIF23"/>
    <property type="match status" value="1"/>
</dbReference>
<dbReference type="InterPro" id="IPR019821">
    <property type="entry name" value="Kinesin_motor_CS"/>
</dbReference>